<evidence type="ECO:0000256" key="11">
    <source>
        <dbReference type="ARBA" id="ARBA00067419"/>
    </source>
</evidence>
<dbReference type="FunFam" id="1.10.150.20:FF:000005">
    <property type="entry name" value="UvrABC system protein C"/>
    <property type="match status" value="1"/>
</dbReference>
<dbReference type="AlphaFoldDB" id="A0A1I4BT81"/>
<dbReference type="Gene3D" id="1.10.150.20">
    <property type="entry name" value="5' to 3' exonuclease, C-terminal subdomain"/>
    <property type="match status" value="1"/>
</dbReference>
<dbReference type="NCBIfam" id="TIGR00194">
    <property type="entry name" value="uvrC"/>
    <property type="match status" value="1"/>
</dbReference>
<gene>
    <name evidence="13" type="primary">uvrC</name>
    <name evidence="17" type="ORF">SAMN05216302_101353</name>
</gene>
<reference evidence="18" key="1">
    <citation type="submission" date="2016-10" db="EMBL/GenBank/DDBJ databases">
        <authorList>
            <person name="Varghese N."/>
            <person name="Submissions S."/>
        </authorList>
    </citation>
    <scope>NUCLEOTIDE SEQUENCE [LARGE SCALE GENOMIC DNA]</scope>
    <source>
        <strain evidence="18">Nm69</strain>
    </source>
</reference>
<dbReference type="InterPro" id="IPR003583">
    <property type="entry name" value="Hlx-hairpin-Hlx_DNA-bd_motif"/>
</dbReference>
<dbReference type="InterPro" id="IPR047296">
    <property type="entry name" value="GIY-YIG_UvrC_Cho"/>
</dbReference>
<evidence type="ECO:0000256" key="2">
    <source>
        <dbReference type="ARBA" id="ARBA00022490"/>
    </source>
</evidence>
<feature type="domain" description="UVR" evidence="14">
    <location>
        <begin position="212"/>
        <end position="247"/>
    </location>
</feature>
<evidence type="ECO:0000256" key="7">
    <source>
        <dbReference type="ARBA" id="ARBA00023236"/>
    </source>
</evidence>
<name>A0A1I4BT81_9PROT</name>
<dbReference type="Gene3D" id="4.10.860.10">
    <property type="entry name" value="UVR domain"/>
    <property type="match status" value="1"/>
</dbReference>
<dbReference type="GO" id="GO:0009381">
    <property type="term" value="F:excinuclease ABC activity"/>
    <property type="evidence" value="ECO:0007669"/>
    <property type="project" value="UniProtKB-UniRule"/>
</dbReference>
<evidence type="ECO:0000256" key="9">
    <source>
        <dbReference type="ARBA" id="ARBA00061531"/>
    </source>
</evidence>
<dbReference type="InterPro" id="IPR050066">
    <property type="entry name" value="UvrABC_protein_C"/>
</dbReference>
<dbReference type="SUPFAM" id="SSF82771">
    <property type="entry name" value="GIY-YIG endonuclease"/>
    <property type="match status" value="1"/>
</dbReference>
<keyword evidence="6 13" id="KW-0234">DNA repair</keyword>
<dbReference type="Pfam" id="PF02151">
    <property type="entry name" value="UVR"/>
    <property type="match status" value="1"/>
</dbReference>
<keyword evidence="7 13" id="KW-0742">SOS response</keyword>
<dbReference type="Proteomes" id="UP000199533">
    <property type="component" value="Unassembled WGS sequence"/>
</dbReference>
<dbReference type="InterPro" id="IPR038476">
    <property type="entry name" value="UvrC_RNase_H_dom_sf"/>
</dbReference>
<dbReference type="EMBL" id="FOSP01000013">
    <property type="protein sequence ID" value="SFK71925.1"/>
    <property type="molecule type" value="Genomic_DNA"/>
</dbReference>
<dbReference type="InterPro" id="IPR000305">
    <property type="entry name" value="GIY-YIG_endonuc"/>
</dbReference>
<dbReference type="InterPro" id="IPR001943">
    <property type="entry name" value="UVR_dom"/>
</dbReference>
<evidence type="ECO:0000256" key="10">
    <source>
        <dbReference type="ARBA" id="ARBA00062841"/>
    </source>
</evidence>
<feature type="domain" description="GIY-YIG" evidence="15">
    <location>
        <begin position="25"/>
        <end position="103"/>
    </location>
</feature>
<evidence type="ECO:0000256" key="8">
    <source>
        <dbReference type="ARBA" id="ARBA00059452"/>
    </source>
</evidence>
<evidence type="ECO:0000313" key="18">
    <source>
        <dbReference type="Proteomes" id="UP000199533"/>
    </source>
</evidence>
<comment type="subcellular location">
    <subcellularLocation>
        <location evidence="1 13">Cytoplasm</location>
    </subcellularLocation>
</comment>
<keyword evidence="3 13" id="KW-0227">DNA damage</keyword>
<dbReference type="Pfam" id="PF01541">
    <property type="entry name" value="GIY-YIG"/>
    <property type="match status" value="1"/>
</dbReference>
<feature type="domain" description="UvrC family homology region profile" evidence="16">
    <location>
        <begin position="276"/>
        <end position="487"/>
    </location>
</feature>
<dbReference type="GO" id="GO:0005737">
    <property type="term" value="C:cytoplasm"/>
    <property type="evidence" value="ECO:0007669"/>
    <property type="project" value="UniProtKB-SubCell"/>
</dbReference>
<keyword evidence="4 13" id="KW-0228">DNA excision</keyword>
<dbReference type="SUPFAM" id="SSF47781">
    <property type="entry name" value="RuvA domain 2-like"/>
    <property type="match status" value="1"/>
</dbReference>
<evidence type="ECO:0000256" key="4">
    <source>
        <dbReference type="ARBA" id="ARBA00022769"/>
    </source>
</evidence>
<dbReference type="InterPro" id="IPR004791">
    <property type="entry name" value="UvrC"/>
</dbReference>
<evidence type="ECO:0000313" key="17">
    <source>
        <dbReference type="EMBL" id="SFK71925.1"/>
    </source>
</evidence>
<dbReference type="PROSITE" id="PS50164">
    <property type="entry name" value="GIY_YIG"/>
    <property type="match status" value="1"/>
</dbReference>
<dbReference type="PROSITE" id="PS50165">
    <property type="entry name" value="UVRC"/>
    <property type="match status" value="1"/>
</dbReference>
<dbReference type="Pfam" id="PF14520">
    <property type="entry name" value="HHH_5"/>
    <property type="match status" value="1"/>
</dbReference>
<dbReference type="InterPro" id="IPR035901">
    <property type="entry name" value="GIY-YIG_endonuc_sf"/>
</dbReference>
<comment type="similarity">
    <text evidence="9 13">Belongs to the UvrC family.</text>
</comment>
<dbReference type="Pfam" id="PF08459">
    <property type="entry name" value="UvrC_RNaseH_dom"/>
    <property type="match status" value="1"/>
</dbReference>
<dbReference type="GO" id="GO:0009432">
    <property type="term" value="P:SOS response"/>
    <property type="evidence" value="ECO:0007669"/>
    <property type="project" value="UniProtKB-UniRule"/>
</dbReference>
<dbReference type="GO" id="GO:0003677">
    <property type="term" value="F:DNA binding"/>
    <property type="evidence" value="ECO:0007669"/>
    <property type="project" value="UniProtKB-UniRule"/>
</dbReference>
<dbReference type="SMART" id="SM00465">
    <property type="entry name" value="GIYc"/>
    <property type="match status" value="1"/>
</dbReference>
<proteinExistence type="inferred from homology"/>
<keyword evidence="18" id="KW-1185">Reference proteome</keyword>
<dbReference type="STRING" id="52441.SAMN05216302_101353"/>
<evidence type="ECO:0000256" key="12">
    <source>
        <dbReference type="ARBA" id="ARBA00077138"/>
    </source>
</evidence>
<organism evidence="17 18">
    <name type="scientific">Nitrosomonas aestuarii</name>
    <dbReference type="NCBI Taxonomy" id="52441"/>
    <lineage>
        <taxon>Bacteria</taxon>
        <taxon>Pseudomonadati</taxon>
        <taxon>Pseudomonadota</taxon>
        <taxon>Betaproteobacteria</taxon>
        <taxon>Nitrosomonadales</taxon>
        <taxon>Nitrosomonadaceae</taxon>
        <taxon>Nitrosomonas</taxon>
    </lineage>
</organism>
<dbReference type="SUPFAM" id="SSF46600">
    <property type="entry name" value="C-terminal UvrC-binding domain of UvrB"/>
    <property type="match status" value="1"/>
</dbReference>
<evidence type="ECO:0000259" key="14">
    <source>
        <dbReference type="PROSITE" id="PS50151"/>
    </source>
</evidence>
<evidence type="ECO:0000256" key="6">
    <source>
        <dbReference type="ARBA" id="ARBA00023204"/>
    </source>
</evidence>
<accession>A0A1I4BT81</accession>
<dbReference type="Gene3D" id="3.30.420.340">
    <property type="entry name" value="UvrC, RNAse H endonuclease domain"/>
    <property type="match status" value="1"/>
</dbReference>
<dbReference type="Pfam" id="PF22920">
    <property type="entry name" value="UvrC_RNaseH"/>
    <property type="match status" value="1"/>
</dbReference>
<dbReference type="PANTHER" id="PTHR30562">
    <property type="entry name" value="UVRC/OXIDOREDUCTASE"/>
    <property type="match status" value="1"/>
</dbReference>
<evidence type="ECO:0000259" key="16">
    <source>
        <dbReference type="PROSITE" id="PS50165"/>
    </source>
</evidence>
<dbReference type="FunFam" id="3.30.420.340:FF:000001">
    <property type="entry name" value="UvrABC system protein C"/>
    <property type="match status" value="1"/>
</dbReference>
<comment type="function">
    <text evidence="8 13">The UvrABC repair system catalyzes the recognition and processing of DNA lesions. UvrC both incises the 5' and 3' sides of the lesion. The N-terminal half is responsible for the 3' incision and the C-terminal half is responsible for the 5' incision.</text>
</comment>
<dbReference type="GO" id="GO:0009380">
    <property type="term" value="C:excinuclease repair complex"/>
    <property type="evidence" value="ECO:0007669"/>
    <property type="project" value="InterPro"/>
</dbReference>
<dbReference type="CDD" id="cd10434">
    <property type="entry name" value="GIY-YIG_UvrC_Cho"/>
    <property type="match status" value="1"/>
</dbReference>
<comment type="subunit">
    <text evidence="10 13">Interacts with UvrB in an incision complex.</text>
</comment>
<dbReference type="InterPro" id="IPR001162">
    <property type="entry name" value="UvrC_RNase_H_dom"/>
</dbReference>
<dbReference type="FunFam" id="3.40.1440.10:FF:000001">
    <property type="entry name" value="UvrABC system protein C"/>
    <property type="match status" value="1"/>
</dbReference>
<evidence type="ECO:0000256" key="1">
    <source>
        <dbReference type="ARBA" id="ARBA00004496"/>
    </source>
</evidence>
<keyword evidence="2 13" id="KW-0963">Cytoplasm</keyword>
<dbReference type="HAMAP" id="MF_00203">
    <property type="entry name" value="UvrC"/>
    <property type="match status" value="1"/>
</dbReference>
<dbReference type="Gene3D" id="3.40.1440.10">
    <property type="entry name" value="GIY-YIG endonuclease"/>
    <property type="match status" value="1"/>
</dbReference>
<sequence length="613" mass="68734">MTQADFEPKLDAKFDAKGFCKNLPSQPGVYRMLNTGGEVIYVGKAIDLKKRVSSYFQKTGLAPRTQLMVSQIAGIETTVTRSEAEALLLENNLIKSLKPRYNILFRDDKSYPYIVLSGHNYPRLGFYRGLLDKTHQYFGPFPNAGIVRESIQLLQKVFRLRTCEDSVFNNRTRPCLLYQIKRCSGPCVDLVSKSDYHEDVQSAALFLQGKHSEVIDSIATKMQQASDKMEYEQAALLRDQMQALRKIREKQFVDSGKAMDADIVACAGLTGGGDKVCVTLAMVRGGRHLGDKSFFPQNADGYNLSSVIEAFLAQHYINRSVPNLIIVDRKVQREVLEDLLTEQSGHKVTINQNPIGERRIWLKMATENAQLALKQMMSRKASQETRLLALQQALNLNGLNRIECFDISHTMGEATVASCVVYDNFAMRNNEYRHFNIKGITPGDDYAAIRDVLNRRYQKVVQGEGRLPDLILIDGGRGQVNAAKEALDEIGISDANLIGVAKGEARKPGLEQLIFPKRKKPLQLSNDHAGLHLIQQIRDEAHRFAIQGHRGRRSKARTTSSLENINGIGAKRRQELLGRFGGLKGVQTASIEELAKTEGISRKLAEKIYKELH</sequence>
<dbReference type="GO" id="GO:0006289">
    <property type="term" value="P:nucleotide-excision repair"/>
    <property type="evidence" value="ECO:0007669"/>
    <property type="project" value="UniProtKB-UniRule"/>
</dbReference>
<dbReference type="InterPro" id="IPR036876">
    <property type="entry name" value="UVR_dom_sf"/>
</dbReference>
<dbReference type="PANTHER" id="PTHR30562:SF1">
    <property type="entry name" value="UVRABC SYSTEM PROTEIN C"/>
    <property type="match status" value="1"/>
</dbReference>
<dbReference type="NCBIfam" id="NF001824">
    <property type="entry name" value="PRK00558.1-5"/>
    <property type="match status" value="1"/>
</dbReference>
<keyword evidence="5 13" id="KW-0267">Excision nuclease</keyword>
<dbReference type="SMART" id="SM00278">
    <property type="entry name" value="HhH1"/>
    <property type="match status" value="2"/>
</dbReference>
<protein>
    <recommendedName>
        <fullName evidence="11 13">UvrABC system protein C</fullName>
        <shortName evidence="13">Protein UvrC</shortName>
    </recommendedName>
    <alternativeName>
        <fullName evidence="12 13">Excinuclease ABC subunit C</fullName>
    </alternativeName>
</protein>
<dbReference type="PROSITE" id="PS50151">
    <property type="entry name" value="UVR"/>
    <property type="match status" value="1"/>
</dbReference>
<evidence type="ECO:0000256" key="13">
    <source>
        <dbReference type="HAMAP-Rule" id="MF_00203"/>
    </source>
</evidence>
<dbReference type="InterPro" id="IPR010994">
    <property type="entry name" value="RuvA_2-like"/>
</dbReference>
<evidence type="ECO:0000256" key="5">
    <source>
        <dbReference type="ARBA" id="ARBA00022881"/>
    </source>
</evidence>
<evidence type="ECO:0000259" key="15">
    <source>
        <dbReference type="PROSITE" id="PS50164"/>
    </source>
</evidence>
<evidence type="ECO:0000256" key="3">
    <source>
        <dbReference type="ARBA" id="ARBA00022763"/>
    </source>
</evidence>